<evidence type="ECO:0000313" key="5">
    <source>
        <dbReference type="EMBL" id="SFI24312.1"/>
    </source>
</evidence>
<dbReference type="InterPro" id="IPR036366">
    <property type="entry name" value="PGBDSf"/>
</dbReference>
<sequence length="198" mass="20980">MNRRILLSLVVMLMLICFCSAAFAAAILVKDGSRGQAVKHVQTLLIEQGYLSGEADGICGPQTVAAIRKFQEAKGLEVDGICGDGTYRVLSGGKTYEPPAVDPETHAGTMFYVSATAYSAQDPGNSVHTATGTKVRHGVIAVDPAVIPLGTHVFIPGYGEAVAEDIGGFHGNHIDVAFDTYGEALAFGRQNFEIYIMD</sequence>
<dbReference type="GO" id="GO:0009254">
    <property type="term" value="P:peptidoglycan turnover"/>
    <property type="evidence" value="ECO:0007669"/>
    <property type="project" value="InterPro"/>
</dbReference>
<dbReference type="PANTHER" id="PTHR39160">
    <property type="entry name" value="CELL WALL-BINDING PROTEIN YOCH"/>
    <property type="match status" value="1"/>
</dbReference>
<evidence type="ECO:0000313" key="6">
    <source>
        <dbReference type="Proteomes" id="UP000183639"/>
    </source>
</evidence>
<evidence type="ECO:0000256" key="2">
    <source>
        <dbReference type="SAM" id="SignalP"/>
    </source>
</evidence>
<gene>
    <name evidence="5" type="ORF">SAMN04487861_12320</name>
</gene>
<dbReference type="InterPro" id="IPR010611">
    <property type="entry name" value="3D_dom"/>
</dbReference>
<dbReference type="Pfam" id="PF01471">
    <property type="entry name" value="PG_binding_1"/>
    <property type="match status" value="1"/>
</dbReference>
<keyword evidence="1 2" id="KW-0732">Signal</keyword>
<dbReference type="InterPro" id="IPR002477">
    <property type="entry name" value="Peptidoglycan-bd-like"/>
</dbReference>
<evidence type="ECO:0000259" key="3">
    <source>
        <dbReference type="Pfam" id="PF01471"/>
    </source>
</evidence>
<protein>
    <submittedName>
        <fullName evidence="5">3D (Asp-Asp-Asp) domain-containing protein</fullName>
    </submittedName>
</protein>
<dbReference type="EMBL" id="FOQK01000023">
    <property type="protein sequence ID" value="SFI24312.1"/>
    <property type="molecule type" value="Genomic_DNA"/>
</dbReference>
<proteinExistence type="predicted"/>
<dbReference type="InterPro" id="IPR036365">
    <property type="entry name" value="PGBD-like_sf"/>
</dbReference>
<reference evidence="5 6" key="1">
    <citation type="submission" date="2016-10" db="EMBL/GenBank/DDBJ databases">
        <authorList>
            <person name="de Groot N.N."/>
        </authorList>
    </citation>
    <scope>NUCLEOTIDE SEQUENCE [LARGE SCALE GENOMIC DNA]</scope>
    <source>
        <strain evidence="5 6">Z108</strain>
    </source>
</reference>
<dbReference type="InterPro" id="IPR051933">
    <property type="entry name" value="Resuscitation_pf_RpfB"/>
</dbReference>
<dbReference type="Proteomes" id="UP000183639">
    <property type="component" value="Unassembled WGS sequence"/>
</dbReference>
<dbReference type="InterPro" id="IPR059180">
    <property type="entry name" value="3D_YorM"/>
</dbReference>
<accession>A0A1I3GM29</accession>
<name>A0A1I3GM29_SELRU</name>
<dbReference type="Gene3D" id="1.10.101.10">
    <property type="entry name" value="PGBD-like superfamily/PGBD"/>
    <property type="match status" value="1"/>
</dbReference>
<dbReference type="SUPFAM" id="SSF47090">
    <property type="entry name" value="PGBD-like"/>
    <property type="match status" value="1"/>
</dbReference>
<dbReference type="CDD" id="cd14667">
    <property type="entry name" value="3D_containing_proteins"/>
    <property type="match status" value="1"/>
</dbReference>
<feature type="signal peptide" evidence="2">
    <location>
        <begin position="1"/>
        <end position="24"/>
    </location>
</feature>
<feature type="domain" description="3D" evidence="4">
    <location>
        <begin position="139"/>
        <end position="197"/>
    </location>
</feature>
<dbReference type="PANTHER" id="PTHR39160:SF4">
    <property type="entry name" value="RESUSCITATION-PROMOTING FACTOR RPFB"/>
    <property type="match status" value="1"/>
</dbReference>
<feature type="chain" id="PRO_5010351066" evidence="2">
    <location>
        <begin position="25"/>
        <end position="198"/>
    </location>
</feature>
<dbReference type="AlphaFoldDB" id="A0A1I3GM29"/>
<organism evidence="5 6">
    <name type="scientific">Selenomonas ruminantium</name>
    <dbReference type="NCBI Taxonomy" id="971"/>
    <lineage>
        <taxon>Bacteria</taxon>
        <taxon>Bacillati</taxon>
        <taxon>Bacillota</taxon>
        <taxon>Negativicutes</taxon>
        <taxon>Selenomonadales</taxon>
        <taxon>Selenomonadaceae</taxon>
        <taxon>Selenomonas</taxon>
    </lineage>
</organism>
<evidence type="ECO:0000259" key="4">
    <source>
        <dbReference type="Pfam" id="PF06725"/>
    </source>
</evidence>
<evidence type="ECO:0000256" key="1">
    <source>
        <dbReference type="ARBA" id="ARBA00022729"/>
    </source>
</evidence>
<dbReference type="GO" id="GO:0004553">
    <property type="term" value="F:hydrolase activity, hydrolyzing O-glycosyl compounds"/>
    <property type="evidence" value="ECO:0007669"/>
    <property type="project" value="InterPro"/>
</dbReference>
<feature type="domain" description="Peptidoglycan binding-like" evidence="3">
    <location>
        <begin position="34"/>
        <end position="90"/>
    </location>
</feature>
<dbReference type="GO" id="GO:0019867">
    <property type="term" value="C:outer membrane"/>
    <property type="evidence" value="ECO:0007669"/>
    <property type="project" value="InterPro"/>
</dbReference>
<dbReference type="Pfam" id="PF06725">
    <property type="entry name" value="3D"/>
    <property type="match status" value="1"/>
</dbReference>